<proteinExistence type="predicted"/>
<dbReference type="AlphaFoldDB" id="A0A0B0N681"/>
<gene>
    <name evidence="1" type="ORF">F383_35209</name>
</gene>
<reference evidence="2" key="1">
    <citation type="submission" date="2014-09" db="EMBL/GenBank/DDBJ databases">
        <authorList>
            <person name="Mudge J."/>
            <person name="Ramaraj T."/>
            <person name="Lindquist I.E."/>
            <person name="Bharti A.K."/>
            <person name="Sundararajan A."/>
            <person name="Cameron C.T."/>
            <person name="Woodward J.E."/>
            <person name="May G.D."/>
            <person name="Brubaker C."/>
            <person name="Broadhvest J."/>
            <person name="Wilkins T.A."/>
        </authorList>
    </citation>
    <scope>NUCLEOTIDE SEQUENCE</scope>
    <source>
        <strain evidence="2">cv. AKA8401</strain>
    </source>
</reference>
<comment type="caution">
    <text evidence="1">The sequence shown here is derived from an EMBL/GenBank/DDBJ whole genome shotgun (WGS) entry which is preliminary data.</text>
</comment>
<evidence type="ECO:0000313" key="1">
    <source>
        <dbReference type="EMBL" id="KHG08202.1"/>
    </source>
</evidence>
<protein>
    <submittedName>
        <fullName evidence="1">Leucine--tRNA ligase</fullName>
    </submittedName>
</protein>
<name>A0A0B0N681_GOSAR</name>
<accession>A0A0B0N681</accession>
<keyword evidence="1" id="KW-0436">Ligase</keyword>
<dbReference type="GO" id="GO:0016874">
    <property type="term" value="F:ligase activity"/>
    <property type="evidence" value="ECO:0007669"/>
    <property type="project" value="UniProtKB-KW"/>
</dbReference>
<sequence length="152" mass="17255">MGLFLKKENVGSSNFTSQKSQCKGLWNYGGASLLNRMTSLRGRCSNIGEVRSYISEVTAEWIEDYKPYLPEVAVEQWSRLKIKGLTSLKFQWSRSKMVNLISICSGADLHRWLILSLCIGNGADLSHQPYLSELWSIEDGESYLHLSTMEQI</sequence>
<keyword evidence="2" id="KW-1185">Reference proteome</keyword>
<dbReference type="Proteomes" id="UP000032142">
    <property type="component" value="Unassembled WGS sequence"/>
</dbReference>
<evidence type="ECO:0000313" key="2">
    <source>
        <dbReference type="Proteomes" id="UP000032142"/>
    </source>
</evidence>
<organism evidence="1 2">
    <name type="scientific">Gossypium arboreum</name>
    <name type="common">Tree cotton</name>
    <name type="synonym">Gossypium nanking</name>
    <dbReference type="NCBI Taxonomy" id="29729"/>
    <lineage>
        <taxon>Eukaryota</taxon>
        <taxon>Viridiplantae</taxon>
        <taxon>Streptophyta</taxon>
        <taxon>Embryophyta</taxon>
        <taxon>Tracheophyta</taxon>
        <taxon>Spermatophyta</taxon>
        <taxon>Magnoliopsida</taxon>
        <taxon>eudicotyledons</taxon>
        <taxon>Gunneridae</taxon>
        <taxon>Pentapetalae</taxon>
        <taxon>rosids</taxon>
        <taxon>malvids</taxon>
        <taxon>Malvales</taxon>
        <taxon>Malvaceae</taxon>
        <taxon>Malvoideae</taxon>
        <taxon>Gossypium</taxon>
    </lineage>
</organism>
<dbReference type="EMBL" id="JRRC01491599">
    <property type="protein sequence ID" value="KHG08202.1"/>
    <property type="molecule type" value="Genomic_DNA"/>
</dbReference>